<dbReference type="Proteomes" id="UP000231901">
    <property type="component" value="Chromosome"/>
</dbReference>
<sequence length="312" mass="35750">MSNEKDTVDYTVRGFSRSFDRTLTDLSILWNKPKSVILREIAEEHLTDRIKTFGMLSKLVSALDEVVAGHVGAVVSDHQVDNHFGTRWNMAMRELLNIRSDEELQRIVVDNTRYLTVRADQVIKGYKWIPKGTALWFALFAEIALSSPDIVRQAWEKIFYSVSGDAYYRYYANVNELRRLHHLDEISADARDFERDGEFCQVVVTKPAHYQYGAWRVDIRLSEKATQPPTACLRFPTLPHRLFHAEKEGLYTCQALLNEKGSEPGFQFVAGECQFDVYSDGKFEDFNPTSMTAVAGAIADTVDEYVRDNLKD</sequence>
<reference evidence="2" key="1">
    <citation type="journal article" date="2018" name="Genome Announc.">
        <title>Complete genome sequence of a Dickeya fangzhongdai type strain causing bleeding canker of pear tree trunks.</title>
        <authorList>
            <person name="Zhao Y."/>
            <person name="Tian Y."/>
            <person name="Li X."/>
            <person name="Hu B."/>
        </authorList>
    </citation>
    <scope>NUCLEOTIDE SEQUENCE [LARGE SCALE GENOMIC DNA]</scope>
    <source>
        <strain evidence="2">DSM 101947</strain>
    </source>
</reference>
<keyword evidence="2" id="KW-1185">Reference proteome</keyword>
<proteinExistence type="predicted"/>
<accession>A0A2K8QHS8</accession>
<evidence type="ECO:0000313" key="1">
    <source>
        <dbReference type="EMBL" id="ATZ93063.1"/>
    </source>
</evidence>
<dbReference type="RefSeq" id="WP_100848885.1">
    <property type="nucleotide sequence ID" value="NZ_BMJF01000003.1"/>
</dbReference>
<dbReference type="EMBL" id="CP025003">
    <property type="protein sequence ID" value="ATZ93063.1"/>
    <property type="molecule type" value="Genomic_DNA"/>
</dbReference>
<dbReference type="AlphaFoldDB" id="A0A2K8QHS8"/>
<dbReference type="GeneID" id="66563341"/>
<dbReference type="KEGG" id="dfn:CVE23_03175"/>
<protein>
    <submittedName>
        <fullName evidence="1">Uncharacterized protein</fullName>
    </submittedName>
</protein>
<name>A0A2K8QHS8_9GAMM</name>
<gene>
    <name evidence="1" type="ORF">CVE23_03175</name>
</gene>
<organism evidence="1 2">
    <name type="scientific">Dickeya fangzhongdai</name>
    <dbReference type="NCBI Taxonomy" id="1778540"/>
    <lineage>
        <taxon>Bacteria</taxon>
        <taxon>Pseudomonadati</taxon>
        <taxon>Pseudomonadota</taxon>
        <taxon>Gammaproteobacteria</taxon>
        <taxon>Enterobacterales</taxon>
        <taxon>Pectobacteriaceae</taxon>
        <taxon>Dickeya</taxon>
    </lineage>
</organism>
<evidence type="ECO:0000313" key="2">
    <source>
        <dbReference type="Proteomes" id="UP000231901"/>
    </source>
</evidence>